<dbReference type="InterPro" id="IPR027417">
    <property type="entry name" value="P-loop_NTPase"/>
</dbReference>
<name>A0A2W5E626_9SPHI</name>
<sequence>MARALNANEFLSKKFETLKFTDRWKDSFGEPERNFSMIIYGRPKNGKTEFAIQFAKYLTKFSKVLYNSFEQGFSKSLQDAFRRQKMQEVSSNILVIHKESFEALVARLKKKKSPNVIVIDSLQYIKLTGDQWKYLRSTFTRKIFILIAHAEGDQPKGSAAKEIEYDIDIMCLVKGYQAFPGSRFGGNETFMIWETGHVNWLSRQNKQIKSAKPKAENEKQGQLFENEEKQAS</sequence>
<comment type="caution">
    <text evidence="2">The sequence shown here is derived from an EMBL/GenBank/DDBJ whole genome shotgun (WGS) entry which is preliminary data.</text>
</comment>
<proteinExistence type="predicted"/>
<feature type="region of interest" description="Disordered" evidence="1">
    <location>
        <begin position="207"/>
        <end position="232"/>
    </location>
</feature>
<evidence type="ECO:0000313" key="3">
    <source>
        <dbReference type="Proteomes" id="UP000249645"/>
    </source>
</evidence>
<organism evidence="2 3">
    <name type="scientific">Pseudopedobacter saltans</name>
    <dbReference type="NCBI Taxonomy" id="151895"/>
    <lineage>
        <taxon>Bacteria</taxon>
        <taxon>Pseudomonadati</taxon>
        <taxon>Bacteroidota</taxon>
        <taxon>Sphingobacteriia</taxon>
        <taxon>Sphingobacteriales</taxon>
        <taxon>Sphingobacteriaceae</taxon>
        <taxon>Pseudopedobacter</taxon>
    </lineage>
</organism>
<accession>A0A2W5E626</accession>
<dbReference type="EMBL" id="QFOI01000769">
    <property type="protein sequence ID" value="PZP38398.1"/>
    <property type="molecule type" value="Genomic_DNA"/>
</dbReference>
<evidence type="ECO:0000313" key="2">
    <source>
        <dbReference type="EMBL" id="PZP38398.1"/>
    </source>
</evidence>
<gene>
    <name evidence="2" type="ORF">DI598_20875</name>
</gene>
<dbReference type="Proteomes" id="UP000249645">
    <property type="component" value="Unassembled WGS sequence"/>
</dbReference>
<dbReference type="Gene3D" id="3.40.50.300">
    <property type="entry name" value="P-loop containing nucleotide triphosphate hydrolases"/>
    <property type="match status" value="1"/>
</dbReference>
<evidence type="ECO:0000256" key="1">
    <source>
        <dbReference type="SAM" id="MobiDB-lite"/>
    </source>
</evidence>
<evidence type="ECO:0008006" key="4">
    <source>
        <dbReference type="Google" id="ProtNLM"/>
    </source>
</evidence>
<protein>
    <recommendedName>
        <fullName evidence="4">AAA+ ATPase domain-containing protein</fullName>
    </recommendedName>
</protein>
<reference evidence="2 3" key="1">
    <citation type="submission" date="2017-11" db="EMBL/GenBank/DDBJ databases">
        <title>Infants hospitalized years apart are colonized by the same room-sourced microbial strains.</title>
        <authorList>
            <person name="Brooks B."/>
            <person name="Olm M.R."/>
            <person name="Firek B.A."/>
            <person name="Baker R."/>
            <person name="Thomas B.C."/>
            <person name="Morowitz M.J."/>
            <person name="Banfield J.F."/>
        </authorList>
    </citation>
    <scope>NUCLEOTIDE SEQUENCE [LARGE SCALE GENOMIC DNA]</scope>
    <source>
        <strain evidence="2">S2_009_000_R2_76</strain>
    </source>
</reference>
<dbReference type="AlphaFoldDB" id="A0A2W5E626"/>
<dbReference type="SUPFAM" id="SSF52540">
    <property type="entry name" value="P-loop containing nucleoside triphosphate hydrolases"/>
    <property type="match status" value="1"/>
</dbReference>